<accession>A0A2A6C0G6</accession>
<proteinExistence type="predicted"/>
<evidence type="ECO:0000256" key="2">
    <source>
        <dbReference type="ARBA" id="ARBA00022692"/>
    </source>
</evidence>
<keyword evidence="6" id="KW-1185">Reference proteome</keyword>
<keyword evidence="3" id="KW-1133">Transmembrane helix</keyword>
<reference evidence="5" key="2">
    <citation type="submission" date="2022-06" db="UniProtKB">
        <authorList>
            <consortium name="EnsemblMetazoa"/>
        </authorList>
    </citation>
    <scope>IDENTIFICATION</scope>
    <source>
        <strain evidence="5">PS312</strain>
    </source>
</reference>
<comment type="subcellular location">
    <subcellularLocation>
        <location evidence="1">Membrane</location>
        <topology evidence="1">Multi-pass membrane protein</topology>
    </subcellularLocation>
</comment>
<dbReference type="AlphaFoldDB" id="A0A2A6C0G6"/>
<dbReference type="InterPro" id="IPR019408">
    <property type="entry name" value="7TM_GPCR_serpentine_rcpt_Srab"/>
</dbReference>
<keyword evidence="2" id="KW-0812">Transmembrane</keyword>
<reference evidence="6" key="1">
    <citation type="journal article" date="2008" name="Nat. Genet.">
        <title>The Pristionchus pacificus genome provides a unique perspective on nematode lifestyle and parasitism.</title>
        <authorList>
            <person name="Dieterich C."/>
            <person name="Clifton S.W."/>
            <person name="Schuster L.N."/>
            <person name="Chinwalla A."/>
            <person name="Delehaunty K."/>
            <person name="Dinkelacker I."/>
            <person name="Fulton L."/>
            <person name="Fulton R."/>
            <person name="Godfrey J."/>
            <person name="Minx P."/>
            <person name="Mitreva M."/>
            <person name="Roeseler W."/>
            <person name="Tian H."/>
            <person name="Witte H."/>
            <person name="Yang S.P."/>
            <person name="Wilson R.K."/>
            <person name="Sommer R.J."/>
        </authorList>
    </citation>
    <scope>NUCLEOTIDE SEQUENCE [LARGE SCALE GENOMIC DNA]</scope>
    <source>
        <strain evidence="6">PS312</strain>
    </source>
</reference>
<dbReference type="InterPro" id="IPR053286">
    <property type="entry name" value="Nematode_rcpt-like_srab"/>
</dbReference>
<evidence type="ECO:0000256" key="4">
    <source>
        <dbReference type="ARBA" id="ARBA00023136"/>
    </source>
</evidence>
<name>A0A2A6C0G6_PRIPA</name>
<dbReference type="PANTHER" id="PTHR46561">
    <property type="entry name" value="SERPENTINE RECEPTOR, CLASS AB (CLASS A-LIKE)-RELATED"/>
    <property type="match status" value="1"/>
</dbReference>
<dbReference type="PANTHER" id="PTHR46561:SF11">
    <property type="entry name" value="SERPENTINE RECEPTOR CLASS ALPHA_BETA-14"/>
    <property type="match status" value="1"/>
</dbReference>
<dbReference type="OrthoDB" id="5857479at2759"/>
<dbReference type="Proteomes" id="UP000005239">
    <property type="component" value="Unassembled WGS sequence"/>
</dbReference>
<evidence type="ECO:0000256" key="1">
    <source>
        <dbReference type="ARBA" id="ARBA00004141"/>
    </source>
</evidence>
<keyword evidence="4" id="KW-0472">Membrane</keyword>
<sequence>MLSEQETAELFATSFYLKILIIFRLISSGIAIVSMTLFEINRKFEVCCASIFANIDELPRFLDPNYFRNPLKLLVSTNECLLRIIPTWAGSLSSLLVMSAERFEASRKLSTYESSTHRSGITLVFIHIVIILIVIFSNGYVYEFPSRIAHCPTVSVIMKPVHSAVVACAFFAELFTIFSYTKLLRRNKAIQASNKSMTMLLSERYQLFENIRVLRLLLPIVLFACLLHHVSHTSITIFGAAAYFYFELGGFQPETYPIFEADTINLIYLQGIIMPLIYYCRHSHKRSMETRIFATNTSTGEVLVRIHDGEITKGW</sequence>
<gene>
    <name evidence="5" type="primary">WBGene00280606</name>
</gene>
<dbReference type="EnsemblMetazoa" id="PPA42237.1">
    <property type="protein sequence ID" value="PPA42237.1"/>
    <property type="gene ID" value="WBGene00280606"/>
</dbReference>
<accession>A0A8R1YY35</accession>
<dbReference type="GO" id="GO:0016020">
    <property type="term" value="C:membrane"/>
    <property type="evidence" value="ECO:0007669"/>
    <property type="project" value="UniProtKB-SubCell"/>
</dbReference>
<evidence type="ECO:0000313" key="6">
    <source>
        <dbReference type="Proteomes" id="UP000005239"/>
    </source>
</evidence>
<evidence type="ECO:0000313" key="5">
    <source>
        <dbReference type="EnsemblMetazoa" id="PPA42237.1"/>
    </source>
</evidence>
<dbReference type="Pfam" id="PF10292">
    <property type="entry name" value="7TM_GPCR_Srab"/>
    <property type="match status" value="1"/>
</dbReference>
<organism evidence="5 6">
    <name type="scientific">Pristionchus pacificus</name>
    <name type="common">Parasitic nematode worm</name>
    <dbReference type="NCBI Taxonomy" id="54126"/>
    <lineage>
        <taxon>Eukaryota</taxon>
        <taxon>Metazoa</taxon>
        <taxon>Ecdysozoa</taxon>
        <taxon>Nematoda</taxon>
        <taxon>Chromadorea</taxon>
        <taxon>Rhabditida</taxon>
        <taxon>Rhabditina</taxon>
        <taxon>Diplogasteromorpha</taxon>
        <taxon>Diplogasteroidea</taxon>
        <taxon>Neodiplogasteridae</taxon>
        <taxon>Pristionchus</taxon>
    </lineage>
</organism>
<evidence type="ECO:0000256" key="3">
    <source>
        <dbReference type="ARBA" id="ARBA00022989"/>
    </source>
</evidence>
<protein>
    <submittedName>
        <fullName evidence="5">G protein-coupled receptor</fullName>
    </submittedName>
</protein>